<feature type="domain" description="Tail fibre protein gp37 trimerization region" evidence="2">
    <location>
        <begin position="274"/>
        <end position="360"/>
    </location>
</feature>
<name>A0AAF0ADS6_9CAUD</name>
<protein>
    <submittedName>
        <fullName evidence="3">Long-tail fiber protein</fullName>
    </submittedName>
</protein>
<gene>
    <name evidence="3" type="ORF">EF202P1_00073</name>
</gene>
<evidence type="ECO:0000256" key="1">
    <source>
        <dbReference type="SAM" id="MobiDB-lite"/>
    </source>
</evidence>
<sequence length="794" mass="85657">MADYKLSELNSIDTIRSDDLLHVRVKKRPEMLGDEDRRMTYQDFLASFKLERFVQIIGSTMTGDLGIVKLLYGGKTVFDPTGSSEINIGDVLKTFKINANGLKLTIADASRSATVYHTLNKPSPNELGMRTNEENDARYSRLAANNIFTFQQVIQANGEAIRLKNSSENSPLYIRGQDSTGANRWYVGNGSGNDDVIIHNYKTGCEVNLSSVAAISKTLRITGQVQPSDFSNLDARYFTQTVANQRFAQLAANNNFTGTNTFSRNLLIISDSAALRLKNTVANAALYVKAEANDGSGKWYVGNGDNTPAVFISNYVYGSYLRLDNGHVAVNKDFRITGQVQPSDWANIDSRYIPAATLSNLPKLNVANTFVNVQTIVSNNEGVVLRNLTQGQPQYIRGVDTQNVSRWWVGVGGTNSTDVALNNSYSGTQITLMSSAIKANKNLTITGQVQPSDWSNLDARYFVKTQLLNQSLMTVSVDNLENPSAFNLGYSGFVRNNSVTSGLKELAIHVAHSSKSAAHARGISFVYGSNGLATFTYAYDKDGRYAGEAQLYTTDFKPTPSDIGAYTKAETDQKIAQAVSDSTDLNKIYPVGIVTWFNSNVDPNTALPGLTWTYLNNGVGRTIRIAAANGSDVATTGGSDSVTLAVGNLPSHTHSFSATTSSFDYGTKGTNSTGGHTHSVSGTTSAAGNHAHHLGLLLVNGGDALYGYTTVGNNKTRTLDWLDRTDNKFPNTNTTGNHTHTWSGTTSNTGAHTHSVGIGAHTHTVSGNTGGTGSGSAFSVTNQFYKLMAWVRTA</sequence>
<reference evidence="3 4" key="1">
    <citation type="submission" date="2022-08" db="EMBL/GenBank/DDBJ databases">
        <authorList>
            <person name="Shen J."/>
        </authorList>
    </citation>
    <scope>NUCLEOTIDE SEQUENCE [LARGE SCALE GENOMIC DNA]</scope>
</reference>
<accession>A0AAF0ADS6</accession>
<dbReference type="Proteomes" id="UP001211159">
    <property type="component" value="Segment"/>
</dbReference>
<dbReference type="Gene3D" id="6.20.80.10">
    <property type="match status" value="3"/>
</dbReference>
<feature type="domain" description="Tail fibre protein gp37 trimerization region" evidence="2">
    <location>
        <begin position="382"/>
        <end position="466"/>
    </location>
</feature>
<feature type="region of interest" description="Disordered" evidence="1">
    <location>
        <begin position="730"/>
        <end position="768"/>
    </location>
</feature>
<dbReference type="GO" id="GO:0005198">
    <property type="term" value="F:structural molecule activity"/>
    <property type="evidence" value="ECO:0007669"/>
    <property type="project" value="InterPro"/>
</dbReference>
<dbReference type="InterPro" id="IPR048388">
    <property type="entry name" value="Gp37_trimer"/>
</dbReference>
<proteinExistence type="predicted"/>
<organism evidence="3 4">
    <name type="scientific">Escherichia phage EF202P1</name>
    <dbReference type="NCBI Taxonomy" id="2968663"/>
    <lineage>
        <taxon>Viruses</taxon>
        <taxon>Duplodnaviria</taxon>
        <taxon>Heunggongvirae</taxon>
        <taxon>Uroviricota</taxon>
        <taxon>Caudoviricetes</taxon>
        <taxon>Andersonviridae</taxon>
        <taxon>Ounavirinae</taxon>
        <taxon>Felixounavirus</taxon>
        <taxon>Felixounavirus EF202P1</taxon>
    </lineage>
</organism>
<dbReference type="Pfam" id="PF20744">
    <property type="entry name" value="gp37_trimer"/>
    <property type="match status" value="3"/>
</dbReference>
<feature type="domain" description="Tail fibre protein gp37 trimerization region" evidence="2">
    <location>
        <begin position="159"/>
        <end position="246"/>
    </location>
</feature>
<keyword evidence="4" id="KW-1185">Reference proteome</keyword>
<feature type="compositionally biased region" description="Low complexity" evidence="1">
    <location>
        <begin position="731"/>
        <end position="750"/>
    </location>
</feature>
<dbReference type="EMBL" id="OP172796">
    <property type="protein sequence ID" value="WAX15050.1"/>
    <property type="molecule type" value="Genomic_DNA"/>
</dbReference>
<dbReference type="Pfam" id="PF03335">
    <property type="entry name" value="Phage_fiber"/>
    <property type="match status" value="4"/>
</dbReference>
<dbReference type="InterPro" id="IPR005003">
    <property type="entry name" value="Phage_lambda_Stf-r1"/>
</dbReference>
<evidence type="ECO:0000259" key="2">
    <source>
        <dbReference type="Pfam" id="PF20744"/>
    </source>
</evidence>
<evidence type="ECO:0000313" key="4">
    <source>
        <dbReference type="Proteomes" id="UP001211159"/>
    </source>
</evidence>
<evidence type="ECO:0000313" key="3">
    <source>
        <dbReference type="EMBL" id="WAX15050.1"/>
    </source>
</evidence>